<keyword evidence="3" id="KW-1185">Reference proteome</keyword>
<proteinExistence type="predicted"/>
<dbReference type="InterPro" id="IPR021735">
    <property type="entry name" value="DUF3306"/>
</dbReference>
<name>A0ABT1WEU0_9BURK</name>
<evidence type="ECO:0000256" key="1">
    <source>
        <dbReference type="SAM" id="MobiDB-lite"/>
    </source>
</evidence>
<dbReference type="Pfam" id="PF11748">
    <property type="entry name" value="DUF3306"/>
    <property type="match status" value="1"/>
</dbReference>
<evidence type="ECO:0000313" key="3">
    <source>
        <dbReference type="Proteomes" id="UP001204142"/>
    </source>
</evidence>
<gene>
    <name evidence="2" type="ORF">NQT62_05560</name>
</gene>
<feature type="compositionally biased region" description="Polar residues" evidence="1">
    <location>
        <begin position="20"/>
        <end position="38"/>
    </location>
</feature>
<reference evidence="2 3" key="1">
    <citation type="submission" date="2022-07" db="EMBL/GenBank/DDBJ databases">
        <authorList>
            <person name="Xamxidin M."/>
            <person name="Wu M."/>
        </authorList>
    </citation>
    <scope>NUCLEOTIDE SEQUENCE [LARGE SCALE GENOMIC DNA]</scope>
    <source>
        <strain evidence="2 3">NBRC 111650</strain>
    </source>
</reference>
<comment type="caution">
    <text evidence="2">The sequence shown here is derived from an EMBL/GenBank/DDBJ whole genome shotgun (WGS) entry which is preliminary data.</text>
</comment>
<dbReference type="RefSeq" id="WP_256763670.1">
    <property type="nucleotide sequence ID" value="NZ_JANIGO010000002.1"/>
</dbReference>
<accession>A0ABT1WEU0</accession>
<sequence>MSEGFLGRWSRRKQEARQEQAASVTEKTAQPAMDSQVSDPRGMAPTTTHSLVEPVQSVPTMPVPTEADLPSVQAGGDVVAFMQSKVAPELRNKALKTLFSRPEFNVMDGLDIYIDDYNVFTPLEQSDIDKMALAKQLLSRPDLEVLPEETEISGAVTEAADVLPAVTDEAAPLPFEVDTIATDTPVTGATQSEFVQVQADKPELK</sequence>
<protein>
    <submittedName>
        <fullName evidence="2">DUF3306 domain-containing protein</fullName>
    </submittedName>
</protein>
<feature type="region of interest" description="Disordered" evidence="1">
    <location>
        <begin position="1"/>
        <end position="47"/>
    </location>
</feature>
<dbReference type="EMBL" id="JANIGO010000002">
    <property type="protein sequence ID" value="MCQ8895904.1"/>
    <property type="molecule type" value="Genomic_DNA"/>
</dbReference>
<organism evidence="2 3">
    <name type="scientific">Limnobacter humi</name>
    <dbReference type="NCBI Taxonomy" id="1778671"/>
    <lineage>
        <taxon>Bacteria</taxon>
        <taxon>Pseudomonadati</taxon>
        <taxon>Pseudomonadota</taxon>
        <taxon>Betaproteobacteria</taxon>
        <taxon>Burkholderiales</taxon>
        <taxon>Burkholderiaceae</taxon>
        <taxon>Limnobacter</taxon>
    </lineage>
</organism>
<evidence type="ECO:0000313" key="2">
    <source>
        <dbReference type="EMBL" id="MCQ8895904.1"/>
    </source>
</evidence>
<dbReference type="Proteomes" id="UP001204142">
    <property type="component" value="Unassembled WGS sequence"/>
</dbReference>